<protein>
    <recommendedName>
        <fullName evidence="4">Glucose receptor Git3 N-terminal domain-containing protein</fullName>
    </recommendedName>
</protein>
<evidence type="ECO:0000256" key="1">
    <source>
        <dbReference type="SAM" id="Phobius"/>
    </source>
</evidence>
<keyword evidence="1" id="KW-0812">Transmembrane</keyword>
<proteinExistence type="predicted"/>
<reference evidence="2 3" key="1">
    <citation type="submission" date="2024-07" db="EMBL/GenBank/DDBJ databases">
        <title>Section-level genome sequencing and comparative genomics of Aspergillus sections Usti and Cavernicolus.</title>
        <authorList>
            <consortium name="Lawrence Berkeley National Laboratory"/>
            <person name="Nybo J.L."/>
            <person name="Vesth T.C."/>
            <person name="Theobald S."/>
            <person name="Frisvad J.C."/>
            <person name="Larsen T.O."/>
            <person name="Kjaerboelling I."/>
            <person name="Rothschild-Mancinelli K."/>
            <person name="Lyhne E.K."/>
            <person name="Kogle M.E."/>
            <person name="Barry K."/>
            <person name="Clum A."/>
            <person name="Na H."/>
            <person name="Ledsgaard L."/>
            <person name="Lin J."/>
            <person name="Lipzen A."/>
            <person name="Kuo A."/>
            <person name="Riley R."/>
            <person name="Mondo S."/>
            <person name="LaButti K."/>
            <person name="Haridas S."/>
            <person name="Pangalinan J."/>
            <person name="Salamov A.A."/>
            <person name="Simmons B.A."/>
            <person name="Magnuson J.K."/>
            <person name="Chen J."/>
            <person name="Drula E."/>
            <person name="Henrissat B."/>
            <person name="Wiebenga A."/>
            <person name="Lubbers R.J."/>
            <person name="Gomes A.C."/>
            <person name="Makela M.R."/>
            <person name="Stajich J."/>
            <person name="Grigoriev I.V."/>
            <person name="Mortensen U.H."/>
            <person name="De vries R.P."/>
            <person name="Baker S.E."/>
            <person name="Andersen M.R."/>
        </authorList>
    </citation>
    <scope>NUCLEOTIDE SEQUENCE [LARGE SCALE GENOMIC DNA]</scope>
    <source>
        <strain evidence="2 3">CBS 600.67</strain>
    </source>
</reference>
<name>A0ABR4J4C3_9EURO</name>
<comment type="caution">
    <text evidence="2">The sequence shown here is derived from an EMBL/GenBank/DDBJ whole genome shotgun (WGS) entry which is preliminary data.</text>
</comment>
<evidence type="ECO:0008006" key="4">
    <source>
        <dbReference type="Google" id="ProtNLM"/>
    </source>
</evidence>
<feature type="transmembrane region" description="Helical" evidence="1">
    <location>
        <begin position="32"/>
        <end position="54"/>
    </location>
</feature>
<dbReference type="Proteomes" id="UP001610335">
    <property type="component" value="Unassembled WGS sequence"/>
</dbReference>
<keyword evidence="1" id="KW-0472">Membrane</keyword>
<organism evidence="2 3">
    <name type="scientific">Aspergillus cavernicola</name>
    <dbReference type="NCBI Taxonomy" id="176166"/>
    <lineage>
        <taxon>Eukaryota</taxon>
        <taxon>Fungi</taxon>
        <taxon>Dikarya</taxon>
        <taxon>Ascomycota</taxon>
        <taxon>Pezizomycotina</taxon>
        <taxon>Eurotiomycetes</taxon>
        <taxon>Eurotiomycetidae</taxon>
        <taxon>Eurotiales</taxon>
        <taxon>Aspergillaceae</taxon>
        <taxon>Aspergillus</taxon>
        <taxon>Aspergillus subgen. Nidulantes</taxon>
    </lineage>
</organism>
<gene>
    <name evidence="2" type="ORF">BDW59DRAFT_834</name>
</gene>
<dbReference type="EMBL" id="JBFXLS010000001">
    <property type="protein sequence ID" value="KAL2834895.1"/>
    <property type="molecule type" value="Genomic_DNA"/>
</dbReference>
<keyword evidence="1" id="KW-1133">Transmembrane helix</keyword>
<evidence type="ECO:0000313" key="3">
    <source>
        <dbReference type="Proteomes" id="UP001610335"/>
    </source>
</evidence>
<feature type="transmembrane region" description="Helical" evidence="1">
    <location>
        <begin position="88"/>
        <end position="106"/>
    </location>
</feature>
<sequence length="171" mass="19400">MPLHLISRRPSPTTASFTVSNASRHTSTAAKLFFYFQILLRVNVFSSVLFLFAARFRHTFFIQDGSFVPWTAVWSSPMGSHACDIADTTNFAIFALTSALVMYGVFRKGYTGSSLLSLCRFRFVLINSTLRGITVGYPRSRHSDIYLFSHLPIQSCDKIHSDDRNPRHCYT</sequence>
<keyword evidence="3" id="KW-1185">Reference proteome</keyword>
<accession>A0ABR4J4C3</accession>
<evidence type="ECO:0000313" key="2">
    <source>
        <dbReference type="EMBL" id="KAL2834895.1"/>
    </source>
</evidence>